<feature type="transmembrane region" description="Helical" evidence="11">
    <location>
        <begin position="58"/>
        <end position="79"/>
    </location>
</feature>
<keyword evidence="7" id="KW-0496">Mitochondrion</keyword>
<keyword evidence="5" id="KW-0999">Mitochondrion inner membrane</keyword>
<dbReference type="PANTHER" id="PTHR21382">
    <property type="entry name" value="NADH-UBIQUINONE OXIDOREDUCTASE SUBUNIT"/>
    <property type="match status" value="1"/>
</dbReference>
<organism evidence="12 13">
    <name type="scientific">Lucilia cuprina</name>
    <name type="common">Green bottle fly</name>
    <name type="synonym">Australian sheep blowfly</name>
    <dbReference type="NCBI Taxonomy" id="7375"/>
    <lineage>
        <taxon>Eukaryota</taxon>
        <taxon>Metazoa</taxon>
        <taxon>Ecdysozoa</taxon>
        <taxon>Arthropoda</taxon>
        <taxon>Hexapoda</taxon>
        <taxon>Insecta</taxon>
        <taxon>Pterygota</taxon>
        <taxon>Neoptera</taxon>
        <taxon>Endopterygota</taxon>
        <taxon>Diptera</taxon>
        <taxon>Brachycera</taxon>
        <taxon>Muscomorpha</taxon>
        <taxon>Oestroidea</taxon>
        <taxon>Calliphoridae</taxon>
        <taxon>Luciliinae</taxon>
        <taxon>Lucilia</taxon>
    </lineage>
</organism>
<dbReference type="AlphaFoldDB" id="A0A0L0C354"/>
<feature type="transmembrane region" description="Helical" evidence="11">
    <location>
        <begin position="109"/>
        <end position="125"/>
    </location>
</feature>
<dbReference type="OMA" id="SIEQGWE"/>
<evidence type="ECO:0000256" key="2">
    <source>
        <dbReference type="ARBA" id="ARBA00008699"/>
    </source>
</evidence>
<feature type="non-terminal residue" evidence="12">
    <location>
        <position position="1"/>
    </location>
</feature>
<gene>
    <name evidence="12" type="ORF">FF38_11413</name>
</gene>
<dbReference type="Proteomes" id="UP000037069">
    <property type="component" value="Unassembled WGS sequence"/>
</dbReference>
<evidence type="ECO:0000256" key="3">
    <source>
        <dbReference type="ARBA" id="ARBA00018191"/>
    </source>
</evidence>
<dbReference type="GO" id="GO:0005743">
    <property type="term" value="C:mitochondrial inner membrane"/>
    <property type="evidence" value="ECO:0007669"/>
    <property type="project" value="UniProtKB-SubCell"/>
</dbReference>
<accession>A0A0L0C354</accession>
<keyword evidence="13" id="KW-1185">Reference proteome</keyword>
<evidence type="ECO:0000313" key="13">
    <source>
        <dbReference type="Proteomes" id="UP000037069"/>
    </source>
</evidence>
<feature type="transmembrane region" description="Helical" evidence="11">
    <location>
        <begin position="28"/>
        <end position="46"/>
    </location>
</feature>
<reference evidence="12 13" key="1">
    <citation type="journal article" date="2015" name="Nat. Commun.">
        <title>Lucilia cuprina genome unlocks parasitic fly biology to underpin future interventions.</title>
        <authorList>
            <person name="Anstead C.A."/>
            <person name="Korhonen P.K."/>
            <person name="Young N.D."/>
            <person name="Hall R.S."/>
            <person name="Jex A.R."/>
            <person name="Murali S.C."/>
            <person name="Hughes D.S."/>
            <person name="Lee S.F."/>
            <person name="Perry T."/>
            <person name="Stroehlein A.J."/>
            <person name="Ansell B.R."/>
            <person name="Breugelmans B."/>
            <person name="Hofmann A."/>
            <person name="Qu J."/>
            <person name="Dugan S."/>
            <person name="Lee S.L."/>
            <person name="Chao H."/>
            <person name="Dinh H."/>
            <person name="Han Y."/>
            <person name="Doddapaneni H.V."/>
            <person name="Worley K.C."/>
            <person name="Muzny D.M."/>
            <person name="Ioannidis P."/>
            <person name="Waterhouse R.M."/>
            <person name="Zdobnov E.M."/>
            <person name="James P.J."/>
            <person name="Bagnall N.H."/>
            <person name="Kotze A.C."/>
            <person name="Gibbs R.A."/>
            <person name="Richards S."/>
            <person name="Batterham P."/>
            <person name="Gasser R.B."/>
        </authorList>
    </citation>
    <scope>NUCLEOTIDE SEQUENCE [LARGE SCALE GENOMIC DNA]</scope>
    <source>
        <strain evidence="12 13">LS</strain>
        <tissue evidence="12">Full body</tissue>
    </source>
</reference>
<evidence type="ECO:0000256" key="8">
    <source>
        <dbReference type="ARBA" id="ARBA00023136"/>
    </source>
</evidence>
<evidence type="ECO:0000313" key="12">
    <source>
        <dbReference type="EMBL" id="KNC26696.1"/>
    </source>
</evidence>
<keyword evidence="4 11" id="KW-0812">Transmembrane</keyword>
<evidence type="ECO:0000256" key="4">
    <source>
        <dbReference type="ARBA" id="ARBA00022692"/>
    </source>
</evidence>
<evidence type="ECO:0000256" key="5">
    <source>
        <dbReference type="ARBA" id="ARBA00022792"/>
    </source>
</evidence>
<comment type="caution">
    <text evidence="12">The sequence shown here is derived from an EMBL/GenBank/DDBJ whole genome shotgun (WGS) entry which is preliminary data.</text>
</comment>
<dbReference type="InterPro" id="IPR039205">
    <property type="entry name" value="NDUFA11"/>
</dbReference>
<proteinExistence type="inferred from homology"/>
<dbReference type="EMBL" id="JRES01000960">
    <property type="protein sequence ID" value="KNC26696.1"/>
    <property type="molecule type" value="Genomic_DNA"/>
</dbReference>
<protein>
    <recommendedName>
        <fullName evidence="3">NADH dehydrogenase [ubiquinone] 1 alpha subcomplex subunit 11</fullName>
    </recommendedName>
    <alternativeName>
        <fullName evidence="9">Complex I-B14.7</fullName>
    </alternativeName>
    <alternativeName>
        <fullName evidence="10">NADH-ubiquinone oxidoreductase subunit B14.7</fullName>
    </alternativeName>
</protein>
<evidence type="ECO:0000256" key="11">
    <source>
        <dbReference type="SAM" id="Phobius"/>
    </source>
</evidence>
<evidence type="ECO:0000256" key="10">
    <source>
        <dbReference type="ARBA" id="ARBA00031497"/>
    </source>
</evidence>
<keyword evidence="6 11" id="KW-1133">Transmembrane helix</keyword>
<dbReference type="GO" id="GO:0045271">
    <property type="term" value="C:respiratory chain complex I"/>
    <property type="evidence" value="ECO:0007669"/>
    <property type="project" value="InterPro"/>
</dbReference>
<keyword evidence="8 11" id="KW-0472">Membrane</keyword>
<evidence type="ECO:0000256" key="7">
    <source>
        <dbReference type="ARBA" id="ARBA00023128"/>
    </source>
</evidence>
<comment type="similarity">
    <text evidence="2">Belongs to the complex I NDUFA11 subunit family.</text>
</comment>
<evidence type="ECO:0000256" key="9">
    <source>
        <dbReference type="ARBA" id="ARBA00030608"/>
    </source>
</evidence>
<comment type="subcellular location">
    <subcellularLocation>
        <location evidence="1">Mitochondrion inner membrane</location>
        <topology evidence="1">Multi-pass membrane protein</topology>
        <orientation evidence="1">Matrix side</orientation>
    </subcellularLocation>
</comment>
<dbReference type="STRING" id="7375.A0A0L0C354"/>
<sequence length="170" mass="18586">VNMSLVKAGYYDKPEGQDCYGKMLATNSYAAAAGLAWSTIDVLMLSHTKGYIPTMARFAYNIGPMMGMASAFTLTTYIATNARGKDDRLNYFLGGMAAGGVYGAWRRNHVAGLVMGLAFGIAGVVKKISREEGWEFFPALNHHGFMGVKENDYTLMAERPRNWTTGKESS</sequence>
<dbReference type="PANTHER" id="PTHR21382:SF1">
    <property type="entry name" value="NADH DEHYDROGENASE [UBIQUINONE] 1 ALPHA SUBCOMPLEX SUBUNIT 11"/>
    <property type="match status" value="1"/>
</dbReference>
<evidence type="ECO:0000256" key="1">
    <source>
        <dbReference type="ARBA" id="ARBA00004292"/>
    </source>
</evidence>
<name>A0A0L0C354_LUCCU</name>
<dbReference type="GO" id="GO:0006120">
    <property type="term" value="P:mitochondrial electron transport, NADH to ubiquinone"/>
    <property type="evidence" value="ECO:0007669"/>
    <property type="project" value="InterPro"/>
</dbReference>
<dbReference type="OrthoDB" id="1913277at2759"/>
<evidence type="ECO:0000256" key="6">
    <source>
        <dbReference type="ARBA" id="ARBA00022989"/>
    </source>
</evidence>